<gene>
    <name evidence="3" type="ORF">ANCDUO_24624</name>
</gene>
<dbReference type="InterPro" id="IPR036910">
    <property type="entry name" value="HMG_box_dom_sf"/>
</dbReference>
<keyword evidence="4" id="KW-1185">Reference proteome</keyword>
<proteinExistence type="predicted"/>
<keyword evidence="1" id="KW-0238">DNA-binding</keyword>
<feature type="non-terminal residue" evidence="3">
    <location>
        <position position="1"/>
    </location>
</feature>
<dbReference type="Pfam" id="PF00505">
    <property type="entry name" value="HMG_box"/>
    <property type="match status" value="1"/>
</dbReference>
<dbReference type="EMBL" id="KN772910">
    <property type="protein sequence ID" value="KIH45336.1"/>
    <property type="molecule type" value="Genomic_DNA"/>
</dbReference>
<dbReference type="SUPFAM" id="SSF47095">
    <property type="entry name" value="HMG-box"/>
    <property type="match status" value="1"/>
</dbReference>
<keyword evidence="1" id="KW-0539">Nucleus</keyword>
<feature type="domain" description="HMG box" evidence="2">
    <location>
        <begin position="45"/>
        <end position="88"/>
    </location>
</feature>
<feature type="DNA-binding region" description="HMG box" evidence="1">
    <location>
        <begin position="45"/>
        <end position="88"/>
    </location>
</feature>
<evidence type="ECO:0000313" key="4">
    <source>
        <dbReference type="Proteomes" id="UP000054047"/>
    </source>
</evidence>
<evidence type="ECO:0000313" key="3">
    <source>
        <dbReference type="EMBL" id="KIH45336.1"/>
    </source>
</evidence>
<dbReference type="Proteomes" id="UP000054047">
    <property type="component" value="Unassembled WGS sequence"/>
</dbReference>
<dbReference type="GO" id="GO:0003677">
    <property type="term" value="F:DNA binding"/>
    <property type="evidence" value="ECO:0007669"/>
    <property type="project" value="UniProtKB-UniRule"/>
</dbReference>
<reference evidence="3 4" key="1">
    <citation type="submission" date="2013-12" db="EMBL/GenBank/DDBJ databases">
        <title>Draft genome of the parsitic nematode Ancylostoma duodenale.</title>
        <authorList>
            <person name="Mitreva M."/>
        </authorList>
    </citation>
    <scope>NUCLEOTIDE SEQUENCE [LARGE SCALE GENOMIC DNA]</scope>
    <source>
        <strain evidence="3 4">Zhejiang</strain>
    </source>
</reference>
<evidence type="ECO:0000256" key="1">
    <source>
        <dbReference type="PROSITE-ProRule" id="PRU00267"/>
    </source>
</evidence>
<dbReference type="OrthoDB" id="498543at2759"/>
<dbReference type="PROSITE" id="PS50118">
    <property type="entry name" value="HMG_BOX_2"/>
    <property type="match status" value="1"/>
</dbReference>
<sequence length="138" mass="15211">RCFPKAQEGLGAGEEDRTQEEGAESLEACIISLHAVAEHAKLAKPGKSVVEVAKAAGAEWAKVVDKSKWEKLAAEEKKRYEKEMVAYKGVALEAPGRKVVKAKPKLIAFNTFLYFSPSFPSTSPPFRLRTLTPFWLSC</sequence>
<dbReference type="AlphaFoldDB" id="A0A0C2FKG1"/>
<evidence type="ECO:0000259" key="2">
    <source>
        <dbReference type="PROSITE" id="PS50118"/>
    </source>
</evidence>
<accession>A0A0C2FKG1</accession>
<protein>
    <submittedName>
        <fullName evidence="3">HMG box</fullName>
    </submittedName>
</protein>
<dbReference type="GO" id="GO:0005634">
    <property type="term" value="C:nucleus"/>
    <property type="evidence" value="ECO:0007669"/>
    <property type="project" value="UniProtKB-UniRule"/>
</dbReference>
<dbReference type="Gene3D" id="1.10.30.10">
    <property type="entry name" value="High mobility group box domain"/>
    <property type="match status" value="1"/>
</dbReference>
<organism evidence="3 4">
    <name type="scientific">Ancylostoma duodenale</name>
    <dbReference type="NCBI Taxonomy" id="51022"/>
    <lineage>
        <taxon>Eukaryota</taxon>
        <taxon>Metazoa</taxon>
        <taxon>Ecdysozoa</taxon>
        <taxon>Nematoda</taxon>
        <taxon>Chromadorea</taxon>
        <taxon>Rhabditida</taxon>
        <taxon>Rhabditina</taxon>
        <taxon>Rhabditomorpha</taxon>
        <taxon>Strongyloidea</taxon>
        <taxon>Ancylostomatidae</taxon>
        <taxon>Ancylostomatinae</taxon>
        <taxon>Ancylostoma</taxon>
    </lineage>
</organism>
<name>A0A0C2FKG1_9BILA</name>
<dbReference type="InterPro" id="IPR009071">
    <property type="entry name" value="HMG_box_dom"/>
</dbReference>